<dbReference type="Pfam" id="PF00512">
    <property type="entry name" value="HisKA"/>
    <property type="match status" value="1"/>
</dbReference>
<evidence type="ECO:0000256" key="14">
    <source>
        <dbReference type="ARBA" id="ARBA00035305"/>
    </source>
</evidence>
<evidence type="ECO:0000256" key="5">
    <source>
        <dbReference type="ARBA" id="ARBA00022553"/>
    </source>
</evidence>
<keyword evidence="6" id="KW-0808">Transferase</keyword>
<evidence type="ECO:0000256" key="7">
    <source>
        <dbReference type="ARBA" id="ARBA00022692"/>
    </source>
</evidence>
<dbReference type="InterPro" id="IPR003660">
    <property type="entry name" value="HAMP_dom"/>
</dbReference>
<dbReference type="CDD" id="cd00082">
    <property type="entry name" value="HisKA"/>
    <property type="match status" value="1"/>
</dbReference>
<evidence type="ECO:0000256" key="12">
    <source>
        <dbReference type="ARBA" id="ARBA00023012"/>
    </source>
</evidence>
<dbReference type="EC" id="2.7.13.3" evidence="3"/>
<dbReference type="AlphaFoldDB" id="A0A6J6EY91"/>
<dbReference type="CDD" id="cd00075">
    <property type="entry name" value="HATPase"/>
    <property type="match status" value="1"/>
</dbReference>
<sequence length="521" mass="57526">MSSLRGTRLRNSLAVKVIFSTVLLSLILFSLVGSALYSKLSDGILNVKLDSSIAETRSAVFNAQYRFSFVGKPNNDVIASIVKDLVANSATISATVNGREVALLRSSPLTKEKVDYQSTSNLVSPSVIPEELRSRVRKSLGTEWAPTTIKYVNGNRIPGLAVGQTITIPTVGRYEMYLIFSLVSQNATLDLLRTYLLITGVFLLFMIGLLTWLVVRQVVKPVQEAARIAERFTTGDFNQRMRVESNDEIARLGTSFNEMASSLQSQIHRLENLSLVQQRFVSDVSHELRTPLTTLRMASDVVHSARGTFDTSIARSAELLAAQLDRFERLLEDLLEVSRFDAGVAVLEIVKFDISELIERCIADLSLVAQERGVDIECNSTGYLVLIEADSRRVERILRNLINNAIEYAGAKPVQIKLVESQGTIAVGVRDHGVGLEAESAFRVFDRFWRADPSRARVRGGTGLGLSIALEDARLHNGELEAWGRPGEGAHFVLTLPKQAGQSIDGRLIRLQPIDYYSTGD</sequence>
<evidence type="ECO:0000256" key="10">
    <source>
        <dbReference type="ARBA" id="ARBA00022840"/>
    </source>
</evidence>
<keyword evidence="8" id="KW-0547">Nucleotide-binding</keyword>
<dbReference type="Gene3D" id="1.10.287.130">
    <property type="match status" value="1"/>
</dbReference>
<dbReference type="Gene3D" id="3.30.565.10">
    <property type="entry name" value="Histidine kinase-like ATPase, C-terminal domain"/>
    <property type="match status" value="1"/>
</dbReference>
<evidence type="ECO:0000256" key="11">
    <source>
        <dbReference type="ARBA" id="ARBA00022989"/>
    </source>
</evidence>
<keyword evidence="5" id="KW-0597">Phosphoprotein</keyword>
<dbReference type="GO" id="GO:0000155">
    <property type="term" value="F:phosphorelay sensor kinase activity"/>
    <property type="evidence" value="ECO:0007669"/>
    <property type="project" value="InterPro"/>
</dbReference>
<evidence type="ECO:0000256" key="8">
    <source>
        <dbReference type="ARBA" id="ARBA00022741"/>
    </source>
</evidence>
<dbReference type="FunFam" id="3.30.565.10:FF:000013">
    <property type="entry name" value="Two-component sensor histidine kinase"/>
    <property type="match status" value="1"/>
</dbReference>
<evidence type="ECO:0000259" key="17">
    <source>
        <dbReference type="PROSITE" id="PS50885"/>
    </source>
</evidence>
<dbReference type="EMBL" id="CAEZUA010000002">
    <property type="protein sequence ID" value="CAB4579723.1"/>
    <property type="molecule type" value="Genomic_DNA"/>
</dbReference>
<dbReference type="SMART" id="SM00304">
    <property type="entry name" value="HAMP"/>
    <property type="match status" value="1"/>
</dbReference>
<evidence type="ECO:0000256" key="2">
    <source>
        <dbReference type="ARBA" id="ARBA00004651"/>
    </source>
</evidence>
<evidence type="ECO:0000256" key="15">
    <source>
        <dbReference type="SAM" id="Phobius"/>
    </source>
</evidence>
<organism evidence="18">
    <name type="scientific">freshwater metagenome</name>
    <dbReference type="NCBI Taxonomy" id="449393"/>
    <lineage>
        <taxon>unclassified sequences</taxon>
        <taxon>metagenomes</taxon>
        <taxon>ecological metagenomes</taxon>
    </lineage>
</organism>
<evidence type="ECO:0000256" key="3">
    <source>
        <dbReference type="ARBA" id="ARBA00012438"/>
    </source>
</evidence>
<evidence type="ECO:0000313" key="18">
    <source>
        <dbReference type="EMBL" id="CAB4579723.1"/>
    </source>
</evidence>
<dbReference type="FunFam" id="1.10.287.130:FF:000010">
    <property type="entry name" value="Two-component sensor histidine kinase"/>
    <property type="match status" value="1"/>
</dbReference>
<keyword evidence="13 15" id="KW-0472">Membrane</keyword>
<dbReference type="PRINTS" id="PR00344">
    <property type="entry name" value="BCTRLSENSOR"/>
</dbReference>
<dbReference type="InterPro" id="IPR036890">
    <property type="entry name" value="HATPase_C_sf"/>
</dbReference>
<evidence type="ECO:0000256" key="4">
    <source>
        <dbReference type="ARBA" id="ARBA00022475"/>
    </source>
</evidence>
<keyword evidence="9" id="KW-0418">Kinase</keyword>
<dbReference type="PANTHER" id="PTHR45436:SF5">
    <property type="entry name" value="SENSOR HISTIDINE KINASE TRCS"/>
    <property type="match status" value="1"/>
</dbReference>
<dbReference type="InterPro" id="IPR050428">
    <property type="entry name" value="TCS_sensor_his_kinase"/>
</dbReference>
<keyword evidence="11 15" id="KW-1133">Transmembrane helix</keyword>
<feature type="transmembrane region" description="Helical" evidence="15">
    <location>
        <begin position="13"/>
        <end position="37"/>
    </location>
</feature>
<dbReference type="CDD" id="cd06225">
    <property type="entry name" value="HAMP"/>
    <property type="match status" value="1"/>
</dbReference>
<name>A0A6J6EY91_9ZZZZ</name>
<dbReference type="PROSITE" id="PS50885">
    <property type="entry name" value="HAMP"/>
    <property type="match status" value="1"/>
</dbReference>
<dbReference type="SUPFAM" id="SSF55874">
    <property type="entry name" value="ATPase domain of HSP90 chaperone/DNA topoisomerase II/histidine kinase"/>
    <property type="match status" value="1"/>
</dbReference>
<dbReference type="PROSITE" id="PS50109">
    <property type="entry name" value="HIS_KIN"/>
    <property type="match status" value="1"/>
</dbReference>
<feature type="domain" description="Histidine kinase" evidence="16">
    <location>
        <begin position="283"/>
        <end position="500"/>
    </location>
</feature>
<evidence type="ECO:0000256" key="1">
    <source>
        <dbReference type="ARBA" id="ARBA00000085"/>
    </source>
</evidence>
<dbReference type="InterPro" id="IPR003661">
    <property type="entry name" value="HisK_dim/P_dom"/>
</dbReference>
<dbReference type="SUPFAM" id="SSF47384">
    <property type="entry name" value="Homodimeric domain of signal transducing histidine kinase"/>
    <property type="match status" value="1"/>
</dbReference>
<dbReference type="GO" id="GO:0005524">
    <property type="term" value="F:ATP binding"/>
    <property type="evidence" value="ECO:0007669"/>
    <property type="project" value="UniProtKB-KW"/>
</dbReference>
<dbReference type="Pfam" id="PF02518">
    <property type="entry name" value="HATPase_c"/>
    <property type="match status" value="1"/>
</dbReference>
<dbReference type="Gene3D" id="6.10.340.10">
    <property type="match status" value="1"/>
</dbReference>
<dbReference type="InterPro" id="IPR003594">
    <property type="entry name" value="HATPase_dom"/>
</dbReference>
<feature type="domain" description="HAMP" evidence="17">
    <location>
        <begin position="216"/>
        <end position="268"/>
    </location>
</feature>
<dbReference type="SMART" id="SM00388">
    <property type="entry name" value="HisKA"/>
    <property type="match status" value="1"/>
</dbReference>
<dbReference type="SUPFAM" id="SSF158472">
    <property type="entry name" value="HAMP domain-like"/>
    <property type="match status" value="1"/>
</dbReference>
<proteinExistence type="predicted"/>
<keyword evidence="4" id="KW-1003">Cell membrane</keyword>
<evidence type="ECO:0000259" key="16">
    <source>
        <dbReference type="PROSITE" id="PS50109"/>
    </source>
</evidence>
<feature type="transmembrane region" description="Helical" evidence="15">
    <location>
        <begin position="195"/>
        <end position="215"/>
    </location>
</feature>
<dbReference type="InterPro" id="IPR036097">
    <property type="entry name" value="HisK_dim/P_sf"/>
</dbReference>
<dbReference type="NCBIfam" id="NF040691">
    <property type="entry name" value="MtrAB_MtrB"/>
    <property type="match status" value="1"/>
</dbReference>
<evidence type="ECO:0000256" key="9">
    <source>
        <dbReference type="ARBA" id="ARBA00022777"/>
    </source>
</evidence>
<keyword evidence="10" id="KW-0067">ATP-binding</keyword>
<evidence type="ECO:0000256" key="13">
    <source>
        <dbReference type="ARBA" id="ARBA00023136"/>
    </source>
</evidence>
<dbReference type="InterPro" id="IPR005467">
    <property type="entry name" value="His_kinase_dom"/>
</dbReference>
<keyword evidence="7 15" id="KW-0812">Transmembrane</keyword>
<evidence type="ECO:0000256" key="6">
    <source>
        <dbReference type="ARBA" id="ARBA00022679"/>
    </source>
</evidence>
<reference evidence="18" key="1">
    <citation type="submission" date="2020-05" db="EMBL/GenBank/DDBJ databases">
        <authorList>
            <person name="Chiriac C."/>
            <person name="Salcher M."/>
            <person name="Ghai R."/>
            <person name="Kavagutti S V."/>
        </authorList>
    </citation>
    <scope>NUCLEOTIDE SEQUENCE</scope>
</reference>
<gene>
    <name evidence="18" type="ORF">UFOPK1773_00046</name>
</gene>
<dbReference type="InterPro" id="IPR004358">
    <property type="entry name" value="Sig_transdc_His_kin-like_C"/>
</dbReference>
<comment type="catalytic activity">
    <reaction evidence="1">
        <text>ATP + protein L-histidine = ADP + protein N-phospho-L-histidine.</text>
        <dbReference type="EC" id="2.7.13.3"/>
    </reaction>
</comment>
<protein>
    <recommendedName>
        <fullName evidence="14">Sensor histidine kinase MtrB</fullName>
        <ecNumber evidence="3">2.7.13.3</ecNumber>
    </recommendedName>
</protein>
<comment type="subcellular location">
    <subcellularLocation>
        <location evidence="2">Cell membrane</location>
        <topology evidence="2">Multi-pass membrane protein</topology>
    </subcellularLocation>
</comment>
<dbReference type="SMART" id="SM00387">
    <property type="entry name" value="HATPase_c"/>
    <property type="match status" value="1"/>
</dbReference>
<dbReference type="GO" id="GO:0005886">
    <property type="term" value="C:plasma membrane"/>
    <property type="evidence" value="ECO:0007669"/>
    <property type="project" value="UniProtKB-SubCell"/>
</dbReference>
<dbReference type="InterPro" id="IPR047669">
    <property type="entry name" value="MtrAB_MtrB"/>
</dbReference>
<dbReference type="Pfam" id="PF00672">
    <property type="entry name" value="HAMP"/>
    <property type="match status" value="1"/>
</dbReference>
<keyword evidence="12" id="KW-0902">Two-component regulatory system</keyword>
<accession>A0A6J6EY91</accession>
<dbReference type="PANTHER" id="PTHR45436">
    <property type="entry name" value="SENSOR HISTIDINE KINASE YKOH"/>
    <property type="match status" value="1"/>
</dbReference>